<dbReference type="PANTHER" id="PTHR37301:SF1">
    <property type="entry name" value="DNA-BINDING PROTEIN"/>
    <property type="match status" value="1"/>
</dbReference>
<dbReference type="SMART" id="SM00530">
    <property type="entry name" value="HTH_XRE"/>
    <property type="match status" value="1"/>
</dbReference>
<comment type="caution">
    <text evidence="2">The sequence shown here is derived from an EMBL/GenBank/DDBJ whole genome shotgun (WGS) entry which is preliminary data.</text>
</comment>
<evidence type="ECO:0000259" key="1">
    <source>
        <dbReference type="PROSITE" id="PS50943"/>
    </source>
</evidence>
<dbReference type="RefSeq" id="WP_142640911.1">
    <property type="nucleotide sequence ID" value="NZ_VDGI01000001.1"/>
</dbReference>
<dbReference type="PROSITE" id="PS50943">
    <property type="entry name" value="HTH_CROC1"/>
    <property type="match status" value="1"/>
</dbReference>
<sequence>MIVRIALQDVLDKKKISQHQLAKLTDIPQPAINLMCKNKSVRFPLDRLARICEVLECQISDILILEKEPTD</sequence>
<dbReference type="AlphaFoldDB" id="A0A544TWF3"/>
<dbReference type="EMBL" id="VDGI01000001">
    <property type="protein sequence ID" value="TQR21785.1"/>
    <property type="molecule type" value="Genomic_DNA"/>
</dbReference>
<reference evidence="2 3" key="1">
    <citation type="submission" date="2019-06" db="EMBL/GenBank/DDBJ databases">
        <title>Psychrobacillus vulpis sp. nov., a new species isolated from feces of a red fox that inhabits in The Tablas de Daimiel Natural Park, Albacete, Spain.</title>
        <authorList>
            <person name="Rodriguez M."/>
            <person name="Reina J.C."/>
            <person name="Bejar V."/>
            <person name="Llamas I."/>
        </authorList>
    </citation>
    <scope>NUCLEOTIDE SEQUENCE [LARGE SCALE GENOMIC DNA]</scope>
    <source>
        <strain evidence="2 3">Z8</strain>
    </source>
</reference>
<dbReference type="InterPro" id="IPR001387">
    <property type="entry name" value="Cro/C1-type_HTH"/>
</dbReference>
<name>A0A544TWF3_9BACI</name>
<dbReference type="PANTHER" id="PTHR37301">
    <property type="entry name" value="DNA-BINDING PROTEIN-RELATED"/>
    <property type="match status" value="1"/>
</dbReference>
<keyword evidence="3" id="KW-1185">Reference proteome</keyword>
<evidence type="ECO:0000313" key="2">
    <source>
        <dbReference type="EMBL" id="TQR21785.1"/>
    </source>
</evidence>
<dbReference type="Gene3D" id="1.10.260.40">
    <property type="entry name" value="lambda repressor-like DNA-binding domains"/>
    <property type="match status" value="1"/>
</dbReference>
<evidence type="ECO:0000313" key="3">
    <source>
        <dbReference type="Proteomes" id="UP000316626"/>
    </source>
</evidence>
<accession>A0A544TWF3</accession>
<dbReference type="InterPro" id="IPR010982">
    <property type="entry name" value="Lambda_DNA-bd_dom_sf"/>
</dbReference>
<gene>
    <name evidence="2" type="ORF">FG384_02230</name>
</gene>
<protein>
    <submittedName>
        <fullName evidence="2">Helix-turn-helix transcriptional regulator</fullName>
    </submittedName>
</protein>
<dbReference type="Proteomes" id="UP000316626">
    <property type="component" value="Unassembled WGS sequence"/>
</dbReference>
<dbReference type="CDD" id="cd00093">
    <property type="entry name" value="HTH_XRE"/>
    <property type="match status" value="1"/>
</dbReference>
<dbReference type="SUPFAM" id="SSF47413">
    <property type="entry name" value="lambda repressor-like DNA-binding domains"/>
    <property type="match status" value="1"/>
</dbReference>
<dbReference type="Pfam" id="PF13443">
    <property type="entry name" value="HTH_26"/>
    <property type="match status" value="1"/>
</dbReference>
<dbReference type="OrthoDB" id="9805309at2"/>
<feature type="domain" description="HTH cro/C1-type" evidence="1">
    <location>
        <begin position="7"/>
        <end position="62"/>
    </location>
</feature>
<proteinExistence type="predicted"/>
<dbReference type="GO" id="GO:0003677">
    <property type="term" value="F:DNA binding"/>
    <property type="evidence" value="ECO:0007669"/>
    <property type="project" value="InterPro"/>
</dbReference>
<organism evidence="2 3">
    <name type="scientific">Psychrobacillus vulpis</name>
    <dbReference type="NCBI Taxonomy" id="2325572"/>
    <lineage>
        <taxon>Bacteria</taxon>
        <taxon>Bacillati</taxon>
        <taxon>Bacillota</taxon>
        <taxon>Bacilli</taxon>
        <taxon>Bacillales</taxon>
        <taxon>Bacillaceae</taxon>
        <taxon>Psychrobacillus</taxon>
    </lineage>
</organism>